<evidence type="ECO:0008006" key="2">
    <source>
        <dbReference type="Google" id="ProtNLM"/>
    </source>
</evidence>
<dbReference type="AlphaFoldDB" id="A0A7S4Q974"/>
<dbReference type="InterPro" id="IPR013078">
    <property type="entry name" value="His_Pase_superF_clade-1"/>
</dbReference>
<name>A0A7S4Q974_9DINO</name>
<gene>
    <name evidence="1" type="ORF">AMON00008_LOCUS15101</name>
</gene>
<dbReference type="SUPFAM" id="SSF53254">
    <property type="entry name" value="Phosphoglycerate mutase-like"/>
    <property type="match status" value="1"/>
</dbReference>
<proteinExistence type="predicted"/>
<accession>A0A7S4Q974</accession>
<dbReference type="InterPro" id="IPR029033">
    <property type="entry name" value="His_PPase_superfam"/>
</dbReference>
<protein>
    <recommendedName>
        <fullName evidence="2">Phosphoglycerate mutase</fullName>
    </recommendedName>
</protein>
<dbReference type="Gene3D" id="3.40.50.1240">
    <property type="entry name" value="Phosphoglycerate mutase-like"/>
    <property type="match status" value="1"/>
</dbReference>
<dbReference type="Pfam" id="PF00300">
    <property type="entry name" value="His_Phos_1"/>
    <property type="match status" value="1"/>
</dbReference>
<evidence type="ECO:0000313" key="1">
    <source>
        <dbReference type="EMBL" id="CAE4575482.1"/>
    </source>
</evidence>
<sequence>MSTRAHLERRRPRCRTLGRVQERLRAAYFEGLEAPRDTSLRVEALAQELALQEGSKKGGTVLFVTHSKVLEAVLAAVFGKFYEGIHTTTCAFFHWRYVEGAHALGELHKIAFHDHVIEQ</sequence>
<organism evidence="1">
    <name type="scientific">Alexandrium monilatum</name>
    <dbReference type="NCBI Taxonomy" id="311494"/>
    <lineage>
        <taxon>Eukaryota</taxon>
        <taxon>Sar</taxon>
        <taxon>Alveolata</taxon>
        <taxon>Dinophyceae</taxon>
        <taxon>Gonyaulacales</taxon>
        <taxon>Pyrocystaceae</taxon>
        <taxon>Alexandrium</taxon>
    </lineage>
</organism>
<reference evidence="1" key="1">
    <citation type="submission" date="2021-01" db="EMBL/GenBank/DDBJ databases">
        <authorList>
            <person name="Corre E."/>
            <person name="Pelletier E."/>
            <person name="Niang G."/>
            <person name="Scheremetjew M."/>
            <person name="Finn R."/>
            <person name="Kale V."/>
            <person name="Holt S."/>
            <person name="Cochrane G."/>
            <person name="Meng A."/>
            <person name="Brown T."/>
            <person name="Cohen L."/>
        </authorList>
    </citation>
    <scope>NUCLEOTIDE SEQUENCE</scope>
    <source>
        <strain evidence="1">CCMP3105</strain>
    </source>
</reference>
<dbReference type="EMBL" id="HBNR01022608">
    <property type="protein sequence ID" value="CAE4575482.1"/>
    <property type="molecule type" value="Transcribed_RNA"/>
</dbReference>